<keyword evidence="5 7" id="KW-1133">Transmembrane helix</keyword>
<dbReference type="EMBL" id="FWDM01000036">
    <property type="protein sequence ID" value="SLM15362.1"/>
    <property type="molecule type" value="Genomic_DNA"/>
</dbReference>
<proteinExistence type="inferred from homology"/>
<comment type="subcellular location">
    <subcellularLocation>
        <location evidence="1 7">Cell membrane</location>
        <topology evidence="1 7">Multi-pass membrane protein</topology>
    </subcellularLocation>
</comment>
<dbReference type="Pfam" id="PF19300">
    <property type="entry name" value="BPD_transp_1_N"/>
    <property type="match status" value="1"/>
</dbReference>
<keyword evidence="2 7" id="KW-0813">Transport</keyword>
<dbReference type="Pfam" id="PF00528">
    <property type="entry name" value="BPD_transp_1"/>
    <property type="match status" value="1"/>
</dbReference>
<evidence type="ECO:0000256" key="1">
    <source>
        <dbReference type="ARBA" id="ARBA00004651"/>
    </source>
</evidence>
<evidence type="ECO:0000256" key="4">
    <source>
        <dbReference type="ARBA" id="ARBA00022692"/>
    </source>
</evidence>
<feature type="transmembrane region" description="Helical" evidence="7">
    <location>
        <begin position="274"/>
        <end position="300"/>
    </location>
</feature>
<dbReference type="GO" id="GO:0055085">
    <property type="term" value="P:transmembrane transport"/>
    <property type="evidence" value="ECO:0007669"/>
    <property type="project" value="InterPro"/>
</dbReference>
<dbReference type="InterPro" id="IPR035906">
    <property type="entry name" value="MetI-like_sf"/>
</dbReference>
<dbReference type="Gene3D" id="1.10.3720.10">
    <property type="entry name" value="MetI-like"/>
    <property type="match status" value="1"/>
</dbReference>
<dbReference type="SUPFAM" id="SSF161098">
    <property type="entry name" value="MetI-like"/>
    <property type="match status" value="1"/>
</dbReference>
<keyword evidence="4 7" id="KW-0812">Transmembrane</keyword>
<feature type="domain" description="ABC transmembrane type-1" evidence="8">
    <location>
        <begin position="123"/>
        <end position="339"/>
    </location>
</feature>
<name>A0A3P3XL91_9SPIR</name>
<feature type="transmembrane region" description="Helical" evidence="7">
    <location>
        <begin position="29"/>
        <end position="51"/>
    </location>
</feature>
<evidence type="ECO:0000256" key="7">
    <source>
        <dbReference type="RuleBase" id="RU363032"/>
    </source>
</evidence>
<dbReference type="InterPro" id="IPR000515">
    <property type="entry name" value="MetI-like"/>
</dbReference>
<gene>
    <name evidence="9" type="ORF">SPIROBIBN47_410057</name>
</gene>
<evidence type="ECO:0000256" key="5">
    <source>
        <dbReference type="ARBA" id="ARBA00022989"/>
    </source>
</evidence>
<feature type="transmembrane region" description="Helical" evidence="7">
    <location>
        <begin position="320"/>
        <end position="341"/>
    </location>
</feature>
<dbReference type="PANTHER" id="PTHR30465:SF43">
    <property type="entry name" value="OLIGOPEPTIDE ABC TRANSPORTER, PERMEASE PROTEIN"/>
    <property type="match status" value="1"/>
</dbReference>
<dbReference type="PANTHER" id="PTHR30465">
    <property type="entry name" value="INNER MEMBRANE ABC TRANSPORTER"/>
    <property type="match status" value="1"/>
</dbReference>
<feature type="transmembrane region" description="Helical" evidence="7">
    <location>
        <begin position="162"/>
        <end position="195"/>
    </location>
</feature>
<evidence type="ECO:0000313" key="9">
    <source>
        <dbReference type="EMBL" id="SLM15362.1"/>
    </source>
</evidence>
<evidence type="ECO:0000259" key="8">
    <source>
        <dbReference type="PROSITE" id="PS50928"/>
    </source>
</evidence>
<keyword evidence="6 7" id="KW-0472">Membrane</keyword>
<dbReference type="PROSITE" id="PS50928">
    <property type="entry name" value="ABC_TM1"/>
    <property type="match status" value="1"/>
</dbReference>
<dbReference type="InterPro" id="IPR045621">
    <property type="entry name" value="BPD_transp_1_N"/>
</dbReference>
<dbReference type="GO" id="GO:0005886">
    <property type="term" value="C:plasma membrane"/>
    <property type="evidence" value="ECO:0007669"/>
    <property type="project" value="UniProtKB-SubCell"/>
</dbReference>
<comment type="similarity">
    <text evidence="7">Belongs to the binding-protein-dependent transport system permease family.</text>
</comment>
<feature type="transmembrane region" description="Helical" evidence="7">
    <location>
        <begin position="215"/>
        <end position="235"/>
    </location>
</feature>
<feature type="transmembrane region" description="Helical" evidence="7">
    <location>
        <begin position="125"/>
        <end position="150"/>
    </location>
</feature>
<dbReference type="AlphaFoldDB" id="A0A3P3XL91"/>
<organism evidence="9">
    <name type="scientific">uncultured spirochete</name>
    <dbReference type="NCBI Taxonomy" id="156406"/>
    <lineage>
        <taxon>Bacteria</taxon>
        <taxon>Pseudomonadati</taxon>
        <taxon>Spirochaetota</taxon>
        <taxon>Spirochaetia</taxon>
        <taxon>Spirochaetales</taxon>
        <taxon>environmental samples</taxon>
    </lineage>
</organism>
<evidence type="ECO:0000256" key="3">
    <source>
        <dbReference type="ARBA" id="ARBA00022475"/>
    </source>
</evidence>
<evidence type="ECO:0000256" key="2">
    <source>
        <dbReference type="ARBA" id="ARBA00022448"/>
    </source>
</evidence>
<accession>A0A3P3XL91</accession>
<dbReference type="CDD" id="cd06261">
    <property type="entry name" value="TM_PBP2"/>
    <property type="match status" value="1"/>
</dbReference>
<evidence type="ECO:0000256" key="6">
    <source>
        <dbReference type="ARBA" id="ARBA00023136"/>
    </source>
</evidence>
<keyword evidence="3" id="KW-1003">Cell membrane</keyword>
<reference evidence="9" key="1">
    <citation type="submission" date="2017-02" db="EMBL/GenBank/DDBJ databases">
        <authorList>
            <person name="Regsiter A."/>
            <person name="William W."/>
        </authorList>
    </citation>
    <scope>NUCLEOTIDE SEQUENCE</scope>
    <source>
        <strain evidence="9">Bib</strain>
    </source>
</reference>
<sequence>MNFVLETGIRSPERCSCIRLKRDGMTGYILRRIGIAFVTLFFSTILIFAIIKLPPGDFVSYAISQSGGEGGLSSIADRMRQFYGLDKPAIEQYSRWIGGLVRGDLGYSFLYRQPVLKIVWNQMGWTVLITGLSMIFSWSIGSAIGIFSALKKYSFWDYLFTAFGFLGLSIPSFFLALIIIYMCISAGSVVTGGLFSPEYAVAPWSWARFLDLLKHIWIPIVAIGTAQMAQVIRIMRGNLLDVMNQPFIKTARAKGLSERKVIFKHAVRIAMNPLISLAGLSAPALVSGIVVTAVVLNLPVIGPTFIVALKSQDMYLAGGYLLLMVVLLLIGNILADILLAWSDPRIRFD</sequence>
<protein>
    <submittedName>
        <fullName evidence="9">ABC-type dipeptide/oligopeptide/nickel transport system, permease component</fullName>
    </submittedName>
</protein>